<evidence type="ECO:0000256" key="5">
    <source>
        <dbReference type="ARBA" id="ARBA00022967"/>
    </source>
</evidence>
<reference evidence="13 14" key="1">
    <citation type="submission" date="2015-12" db="EMBL/GenBank/DDBJ databases">
        <title>Draft genome sequence of the thermoanaerobe Thermotalea metallivorans, an isolate from the runoff channel of the Great Artesian Basin, Australia.</title>
        <authorList>
            <person name="Patel B.K."/>
        </authorList>
    </citation>
    <scope>NUCLEOTIDE SEQUENCE [LARGE SCALE GENOMIC DNA]</scope>
    <source>
        <strain evidence="13 14">B2-1</strain>
    </source>
</reference>
<keyword evidence="1 10" id="KW-0813">Transport</keyword>
<dbReference type="GO" id="GO:0005886">
    <property type="term" value="C:plasma membrane"/>
    <property type="evidence" value="ECO:0007669"/>
    <property type="project" value="UniProtKB-SubCell"/>
</dbReference>
<evidence type="ECO:0000256" key="2">
    <source>
        <dbReference type="ARBA" id="ARBA00022485"/>
    </source>
</evidence>
<dbReference type="InterPro" id="IPR007202">
    <property type="entry name" value="4Fe-4S_dom"/>
</dbReference>
<keyword evidence="6 10" id="KW-0249">Electron transport</keyword>
<feature type="binding site" evidence="10">
    <location>
        <position position="149"/>
    </location>
    <ligand>
        <name>[4Fe-4S] cluster</name>
        <dbReference type="ChEBI" id="CHEBI:49883"/>
        <label>2</label>
    </ligand>
</feature>
<keyword evidence="10" id="KW-1003">Cell membrane</keyword>
<feature type="domain" description="4Fe-4S ferredoxin-type" evidence="11">
    <location>
        <begin position="128"/>
        <end position="163"/>
    </location>
</feature>
<feature type="domain" description="4Fe-4S ferredoxin-type" evidence="11">
    <location>
        <begin position="270"/>
        <end position="299"/>
    </location>
</feature>
<name>A0A140L946_9FIRM</name>
<dbReference type="InterPro" id="IPR017896">
    <property type="entry name" value="4Fe4S_Fe-S-bd"/>
</dbReference>
<evidence type="ECO:0000256" key="9">
    <source>
        <dbReference type="ARBA" id="ARBA00023136"/>
    </source>
</evidence>
<comment type="caution">
    <text evidence="13">The sequence shown here is derived from an EMBL/GenBank/DDBJ whole genome shotgun (WGS) entry which is preliminary data.</text>
</comment>
<evidence type="ECO:0000256" key="8">
    <source>
        <dbReference type="ARBA" id="ARBA00023014"/>
    </source>
</evidence>
<comment type="similarity">
    <text evidence="10">Belongs to the 4Fe4S bacterial-type ferredoxin family. RnfB subfamily.</text>
</comment>
<feature type="region of interest" description="Hydrophobic" evidence="10">
    <location>
        <begin position="1"/>
        <end position="28"/>
    </location>
</feature>
<dbReference type="Gene3D" id="1.10.15.40">
    <property type="entry name" value="Electron transport complex subunit B, putative Fe-S cluster"/>
    <property type="match status" value="1"/>
</dbReference>
<dbReference type="InterPro" id="IPR050395">
    <property type="entry name" value="4Fe4S_Ferredoxin_RnfB"/>
</dbReference>
<feature type="binding site" evidence="10">
    <location>
        <position position="173"/>
    </location>
    <ligand>
        <name>[4Fe-4S] cluster</name>
        <dbReference type="ChEBI" id="CHEBI:49883"/>
        <label>3</label>
    </ligand>
</feature>
<keyword evidence="5 10" id="KW-1278">Translocase</keyword>
<organism evidence="13 14">
    <name type="scientific">Thermotalea metallivorans</name>
    <dbReference type="NCBI Taxonomy" id="520762"/>
    <lineage>
        <taxon>Bacteria</taxon>
        <taxon>Bacillati</taxon>
        <taxon>Bacillota</taxon>
        <taxon>Clostridia</taxon>
        <taxon>Peptostreptococcales</taxon>
        <taxon>Thermotaleaceae</taxon>
        <taxon>Thermotalea</taxon>
    </lineage>
</organism>
<dbReference type="NCBIfam" id="TIGR01944">
    <property type="entry name" value="rnfB"/>
    <property type="match status" value="1"/>
</dbReference>
<keyword evidence="4 10" id="KW-0677">Repeat</keyword>
<dbReference type="PATRIC" id="fig|520762.4.peg.676"/>
<feature type="binding site" evidence="10">
    <location>
        <position position="179"/>
    </location>
    <ligand>
        <name>[4Fe-4S] cluster</name>
        <dbReference type="ChEBI" id="CHEBI:49883"/>
        <label>3</label>
    </ligand>
</feature>
<keyword evidence="14" id="KW-1185">Reference proteome</keyword>
<proteinExistence type="inferred from homology"/>
<feature type="binding site" evidence="10">
    <location>
        <position position="176"/>
    </location>
    <ligand>
        <name>[4Fe-4S] cluster</name>
        <dbReference type="ChEBI" id="CHEBI:49883"/>
        <label>3</label>
    </ligand>
</feature>
<dbReference type="RefSeq" id="WP_068554949.1">
    <property type="nucleotide sequence ID" value="NZ_LOEE01000019.1"/>
</dbReference>
<keyword evidence="9 10" id="KW-0472">Membrane</keyword>
<feature type="binding site" evidence="10">
    <location>
        <position position="153"/>
    </location>
    <ligand>
        <name>[4Fe-4S] cluster</name>
        <dbReference type="ChEBI" id="CHEBI:49883"/>
        <label>3</label>
    </ligand>
</feature>
<dbReference type="PANTHER" id="PTHR43560:SF1">
    <property type="entry name" value="ION-TRANSLOCATING OXIDOREDUCTASE COMPLEX SUBUNIT B"/>
    <property type="match status" value="1"/>
</dbReference>
<evidence type="ECO:0000256" key="6">
    <source>
        <dbReference type="ARBA" id="ARBA00022982"/>
    </source>
</evidence>
<dbReference type="HAMAP" id="MF_00463">
    <property type="entry name" value="RsxB_RnfB"/>
    <property type="match status" value="1"/>
</dbReference>
<dbReference type="PROSITE" id="PS00198">
    <property type="entry name" value="4FE4S_FER_1"/>
    <property type="match status" value="3"/>
</dbReference>
<dbReference type="Pfam" id="PF14697">
    <property type="entry name" value="Fer4_21"/>
    <property type="match status" value="2"/>
</dbReference>
<accession>A0A140L946</accession>
<dbReference type="PROSITE" id="PS51656">
    <property type="entry name" value="4FE4S"/>
    <property type="match status" value="1"/>
</dbReference>
<feature type="binding site" evidence="10">
    <location>
        <position position="139"/>
    </location>
    <ligand>
        <name>[4Fe-4S] cluster</name>
        <dbReference type="ChEBI" id="CHEBI:49883"/>
        <label>2</label>
    </ligand>
</feature>
<feature type="binding site" evidence="10">
    <location>
        <position position="143"/>
    </location>
    <ligand>
        <name>[4Fe-4S] cluster</name>
        <dbReference type="ChEBI" id="CHEBI:49883"/>
        <label>2</label>
    </ligand>
</feature>
<feature type="binding site" evidence="10">
    <location>
        <position position="183"/>
    </location>
    <ligand>
        <name>[4Fe-4S] cluster</name>
        <dbReference type="ChEBI" id="CHEBI:49883"/>
        <label>2</label>
    </ligand>
</feature>
<feature type="domain" description="4Fe-4S ferredoxin-type" evidence="11">
    <location>
        <begin position="300"/>
        <end position="327"/>
    </location>
</feature>
<evidence type="ECO:0000259" key="11">
    <source>
        <dbReference type="PROSITE" id="PS51379"/>
    </source>
</evidence>
<dbReference type="GO" id="GO:0051539">
    <property type="term" value="F:4 iron, 4 sulfur cluster binding"/>
    <property type="evidence" value="ECO:0007669"/>
    <property type="project" value="UniProtKB-UniRule"/>
</dbReference>
<dbReference type="GO" id="GO:0046872">
    <property type="term" value="F:metal ion binding"/>
    <property type="evidence" value="ECO:0007669"/>
    <property type="project" value="UniProtKB-KW"/>
</dbReference>
<evidence type="ECO:0000256" key="3">
    <source>
        <dbReference type="ARBA" id="ARBA00022723"/>
    </source>
</evidence>
<feature type="binding site" evidence="10">
    <location>
        <position position="51"/>
    </location>
    <ligand>
        <name>[4Fe-4S] cluster</name>
        <dbReference type="ChEBI" id="CHEBI:49883"/>
        <label>1</label>
    </ligand>
</feature>
<dbReference type="STRING" id="520762.AN619_05990"/>
<comment type="subcellular location">
    <subcellularLocation>
        <location evidence="10">Cell membrane</location>
    </subcellularLocation>
</comment>
<evidence type="ECO:0000256" key="4">
    <source>
        <dbReference type="ARBA" id="ARBA00022737"/>
    </source>
</evidence>
<keyword evidence="3 10" id="KW-0479">Metal-binding</keyword>
<sequence length="327" mass="34717">MDINTILLPVVSLGGMGLLFGAGLAYASQKFAVEVDPRVIAIRDVLPGANCGGCGYPGCDGFANAVVAGNAPVNGCPVGGPDCAKNIAEIMGVEAGDAVRKVARVICKGDTKNCKEKFDYFGIQDCKAAAMISGGSKSCAYGCLGLGTCVNACQFDAIEITDGRIASIIPERCTACGKCIEVCPKQVIHFVPFEQEVVVDCNNEEPGKVVRQKCNVGCIACQICVKACPFDAMEFSNNLAKINYEKCTNCMICAEKCPTKAIYANFEKRRKAEIIAENCVGCTICKKQCPVDAIQGELKQVHTVIEEKCIGCGACEVKCPKKTIRMK</sequence>
<feature type="binding site" evidence="10">
    <location>
        <position position="59"/>
    </location>
    <ligand>
        <name>[4Fe-4S] cluster</name>
        <dbReference type="ChEBI" id="CHEBI:49883"/>
        <label>1</label>
    </ligand>
</feature>
<dbReference type="Pfam" id="PF04060">
    <property type="entry name" value="FeS"/>
    <property type="match status" value="1"/>
</dbReference>
<dbReference type="PROSITE" id="PS51379">
    <property type="entry name" value="4FE4S_FER_2"/>
    <property type="match status" value="6"/>
</dbReference>
<dbReference type="GO" id="GO:0009055">
    <property type="term" value="F:electron transfer activity"/>
    <property type="evidence" value="ECO:0007669"/>
    <property type="project" value="InterPro"/>
</dbReference>
<evidence type="ECO:0000313" key="14">
    <source>
        <dbReference type="Proteomes" id="UP000070456"/>
    </source>
</evidence>
<dbReference type="PANTHER" id="PTHR43560">
    <property type="entry name" value="ION-TRANSLOCATING OXIDOREDUCTASE COMPLEX SUBUNIT B"/>
    <property type="match status" value="1"/>
</dbReference>
<evidence type="ECO:0000256" key="7">
    <source>
        <dbReference type="ARBA" id="ARBA00023004"/>
    </source>
</evidence>
<keyword evidence="8 10" id="KW-0411">Iron-sulfur</keyword>
<dbReference type="OrthoDB" id="9789936at2"/>
<feature type="domain" description="4Fe-4S" evidence="12">
    <location>
        <begin position="34"/>
        <end position="93"/>
    </location>
</feature>
<dbReference type="Gene3D" id="3.30.70.20">
    <property type="match status" value="3"/>
</dbReference>
<feature type="domain" description="4Fe-4S ferredoxin-type" evidence="11">
    <location>
        <begin position="207"/>
        <end position="237"/>
    </location>
</feature>
<evidence type="ECO:0000256" key="10">
    <source>
        <dbReference type="HAMAP-Rule" id="MF_00463"/>
    </source>
</evidence>
<dbReference type="AlphaFoldDB" id="A0A140L946"/>
<comment type="subunit">
    <text evidence="10">The complex is composed of six subunits: RnfA, RnfB, RnfC, RnfD, RnfE and RnfG.</text>
</comment>
<feature type="domain" description="4Fe-4S ferredoxin-type" evidence="11">
    <location>
        <begin position="238"/>
        <end position="267"/>
    </location>
</feature>
<evidence type="ECO:0000256" key="1">
    <source>
        <dbReference type="ARBA" id="ARBA00022448"/>
    </source>
</evidence>
<dbReference type="CDD" id="cd10549">
    <property type="entry name" value="MtMvhB_like"/>
    <property type="match status" value="2"/>
</dbReference>
<keyword evidence="2 10" id="KW-0004">4Fe-4S</keyword>
<dbReference type="GO" id="GO:0022900">
    <property type="term" value="P:electron transport chain"/>
    <property type="evidence" value="ECO:0007669"/>
    <property type="project" value="UniProtKB-UniRule"/>
</dbReference>
<dbReference type="SUPFAM" id="SSF54862">
    <property type="entry name" value="4Fe-4S ferredoxins"/>
    <property type="match status" value="2"/>
</dbReference>
<dbReference type="InterPro" id="IPR017900">
    <property type="entry name" value="4Fe4S_Fe_S_CS"/>
</dbReference>
<dbReference type="EC" id="7.-.-.-" evidence="10"/>
<feature type="binding site" evidence="10">
    <location>
        <position position="54"/>
    </location>
    <ligand>
        <name>[4Fe-4S] cluster</name>
        <dbReference type="ChEBI" id="CHEBI:49883"/>
        <label>1</label>
    </ligand>
</feature>
<comment type="cofactor">
    <cofactor evidence="10">
        <name>[4Fe-4S] cluster</name>
        <dbReference type="ChEBI" id="CHEBI:49883"/>
    </cofactor>
    <text evidence="10">Binds 3 [4Fe-4S] clusters.</text>
</comment>
<keyword evidence="7 10" id="KW-0408">Iron</keyword>
<evidence type="ECO:0000259" key="12">
    <source>
        <dbReference type="PROSITE" id="PS51656"/>
    </source>
</evidence>
<feature type="binding site" evidence="10">
    <location>
        <position position="76"/>
    </location>
    <ligand>
        <name>[4Fe-4S] cluster</name>
        <dbReference type="ChEBI" id="CHEBI:49883"/>
        <label>1</label>
    </ligand>
</feature>
<evidence type="ECO:0000313" key="13">
    <source>
        <dbReference type="EMBL" id="KXG77071.1"/>
    </source>
</evidence>
<comment type="function">
    <text evidence="10">Part of a membrane-bound complex that couples electron transfer with translocation of ions across the membrane.</text>
</comment>
<gene>
    <name evidence="13" type="primary">rsxB</name>
    <name evidence="10" type="synonym">rnfB</name>
    <name evidence="13" type="ORF">AN619_05990</name>
</gene>
<dbReference type="EMBL" id="LOEE01000019">
    <property type="protein sequence ID" value="KXG77071.1"/>
    <property type="molecule type" value="Genomic_DNA"/>
</dbReference>
<protein>
    <recommendedName>
        <fullName evidence="10">Ion-translocating oxidoreductase complex subunit B</fullName>
        <ecNumber evidence="10">7.-.-.-</ecNumber>
    </recommendedName>
    <alternativeName>
        <fullName evidence="10">Rnf electron transport complex subunit B</fullName>
    </alternativeName>
</protein>
<dbReference type="Pfam" id="PF13187">
    <property type="entry name" value="Fer4_9"/>
    <property type="match status" value="1"/>
</dbReference>
<feature type="domain" description="4Fe-4S ferredoxin-type" evidence="11">
    <location>
        <begin position="164"/>
        <end position="193"/>
    </location>
</feature>
<comment type="caution">
    <text evidence="10">Lacks conserved residue(s) required for the propagation of feature annotation.</text>
</comment>
<dbReference type="InterPro" id="IPR010207">
    <property type="entry name" value="Elect_transpt_cplx_RnfB/RsxB"/>
</dbReference>
<dbReference type="Proteomes" id="UP000070456">
    <property type="component" value="Unassembled WGS sequence"/>
</dbReference>